<accession>A0A395S9J6</accession>
<evidence type="ECO:0000256" key="1">
    <source>
        <dbReference type="SAM" id="MobiDB-lite"/>
    </source>
</evidence>
<dbReference type="AlphaFoldDB" id="A0A395S9J6"/>
<keyword evidence="2" id="KW-0812">Transmembrane</keyword>
<dbReference type="Proteomes" id="UP000266152">
    <property type="component" value="Unassembled WGS sequence"/>
</dbReference>
<evidence type="ECO:0000313" key="3">
    <source>
        <dbReference type="EMBL" id="RGP68867.1"/>
    </source>
</evidence>
<feature type="transmembrane region" description="Helical" evidence="2">
    <location>
        <begin position="210"/>
        <end position="233"/>
    </location>
</feature>
<feature type="compositionally biased region" description="Basic and acidic residues" evidence="1">
    <location>
        <begin position="53"/>
        <end position="72"/>
    </location>
</feature>
<feature type="transmembrane region" description="Helical" evidence="2">
    <location>
        <begin position="138"/>
        <end position="157"/>
    </location>
</feature>
<keyword evidence="2" id="KW-1133">Transmembrane helix</keyword>
<protein>
    <submittedName>
        <fullName evidence="3">Uncharacterized protein</fullName>
    </submittedName>
</protein>
<feature type="transmembrane region" description="Helical" evidence="2">
    <location>
        <begin position="86"/>
        <end position="111"/>
    </location>
</feature>
<keyword evidence="4" id="KW-1185">Reference proteome</keyword>
<dbReference type="EMBL" id="PXOF01000066">
    <property type="protein sequence ID" value="RGP68867.1"/>
    <property type="molecule type" value="Genomic_DNA"/>
</dbReference>
<evidence type="ECO:0000313" key="4">
    <source>
        <dbReference type="Proteomes" id="UP000266152"/>
    </source>
</evidence>
<feature type="region of interest" description="Disordered" evidence="1">
    <location>
        <begin position="1"/>
        <end position="72"/>
    </location>
</feature>
<sequence length="624" mass="68897">MSSQAFVESLEMTERPVPSSSTAPEEAESPESSDTASTGTPKHETTQVNSQSVRDELLPSKSENENVNEKRLQVPTHTEYPFKKHVLYSIITVIAIGLASLISVCWLIAYIQKKSKNEHPYITAEIVGGRFSSTAAKLIDAAFSMLVAPAIIAIANWHMFKLARLSAVNEHRGRSSAVSMKVLVEVANTDWGSFSPLKFWTFARSKRPRVICLGAIAVLSALSFALLSNVVAYQAGIMLEYLLNSLQPSVLESAADGLLGVNVSTRSRSRLPQDIKKLFDAPVYRLNLSCTSSTPRAVTIDRPDDQDPHIRITFEDTPPLFGSDMIKYQAAFGMEESILSKESLENANARYPVIRYPLIAFNQTAIWIGSIDANQSSGIDPIDGSYHLALSGMNCRLEKSNGRADIKVNGSHWTIIKDTLFNEHYDPRPNKPMSSLTSTLQIFDEGSVGRAPGLGGYLLRAALNITSEGDQPSWELQSLFEAFLWYETASRQGLLDNSPVARRGWYQIQCDTDKYAITFIPWILLIGLLALGVACAITVGLSIDSQKVHSLRIGRMLDSIRLTADVGVALDKQVFEECSTWHGSRLNKCADGARFQYEADTRLDSNTGLYSIGIRLRQISRPHE</sequence>
<name>A0A395S9J6_FUSSP</name>
<keyword evidence="2" id="KW-0472">Membrane</keyword>
<feature type="transmembrane region" description="Helical" evidence="2">
    <location>
        <begin position="519"/>
        <end position="543"/>
    </location>
</feature>
<gene>
    <name evidence="3" type="ORF">FSPOR_5073</name>
</gene>
<organism evidence="3 4">
    <name type="scientific">Fusarium sporotrichioides</name>
    <dbReference type="NCBI Taxonomy" id="5514"/>
    <lineage>
        <taxon>Eukaryota</taxon>
        <taxon>Fungi</taxon>
        <taxon>Dikarya</taxon>
        <taxon>Ascomycota</taxon>
        <taxon>Pezizomycotina</taxon>
        <taxon>Sordariomycetes</taxon>
        <taxon>Hypocreomycetidae</taxon>
        <taxon>Hypocreales</taxon>
        <taxon>Nectriaceae</taxon>
        <taxon>Fusarium</taxon>
    </lineage>
</organism>
<comment type="caution">
    <text evidence="3">The sequence shown here is derived from an EMBL/GenBank/DDBJ whole genome shotgun (WGS) entry which is preliminary data.</text>
</comment>
<proteinExistence type="predicted"/>
<evidence type="ECO:0000256" key="2">
    <source>
        <dbReference type="SAM" id="Phobius"/>
    </source>
</evidence>
<reference evidence="3 4" key="1">
    <citation type="journal article" date="2018" name="PLoS Pathog.">
        <title>Evolution of structural diversity of trichothecenes, a family of toxins produced by plant pathogenic and entomopathogenic fungi.</title>
        <authorList>
            <person name="Proctor R.H."/>
            <person name="McCormick S.P."/>
            <person name="Kim H.S."/>
            <person name="Cardoza R.E."/>
            <person name="Stanley A.M."/>
            <person name="Lindo L."/>
            <person name="Kelly A."/>
            <person name="Brown D.W."/>
            <person name="Lee T."/>
            <person name="Vaughan M.M."/>
            <person name="Alexander N.J."/>
            <person name="Busman M."/>
            <person name="Gutierrez S."/>
        </authorList>
    </citation>
    <scope>NUCLEOTIDE SEQUENCE [LARGE SCALE GENOMIC DNA]</scope>
    <source>
        <strain evidence="3 4">NRRL 3299</strain>
    </source>
</reference>